<sequence length="1075" mass="122649">MLPGRLLEQITQEFVPGTPVHTVVCAFVITLLEPLLQRYKLRAAHNRANNESLPHPEQQLSSRLLNGIFATLALIAEGQKQGVPRLARLLDKHIRMYITIYIVHTLLMCSDYQPMSLPGAIYTKLCKELSSLNICAFLPEIDELLDTLLQLVASSQQALEQWPQPIQLTPLLEADASYFTEHLDDRNAETLCELCIFSVLITSSIQTPEDSLLGPAAHRLAMSLQRLTTDEHGNYFTLAYHKLGETRGLLSNQIHSTVMRYLSREQSDKPALIPYLYFPNGTVYLDPCSQSARLKLDYQELAELLQADLRRRCYSLIAAGNGLFFNQLGRLKYPAYYHDFLSLPELFSLFVRKTLEENKPHLAQRALEVLKKQQQDGRLPADIVLDYSPDGRITMLARFLINYQHLIEENLVRDAAPLREELEKRLIKQFGTKLWDMAKRIPRSGGCGYRFYWLAARYIANHNPTIYKEAGHKKSLQKLFEQLIHDLLSIGGEKLAASPRLRGCYLATLPAYLKQQLTAGSYRALGELPPGAARPYRPPHMSLASPIELPDAALQLRDYTIAKRPRNGQLICTICSAAYPVLQQEEASILFQPWVYKNRLPLFKRECAGGICIVCLLEQMLRQLLLTDHLQRQTYIKVSGKDFEAQGFKYFFLYPSCFFTRPTFALLSHSIYSLRNLRFIELGKKLRELDDITLADIAHLSFFQAEEADEQVANAYRPQMYLRERDSEQLYPGFLLFAKSTLSLPGSEGYKNPIVHWLEAAWLGLALPLLSGARVIVTESSLPPYHSAAHFRETVLLDAPHASIYHLLAVPSPRLLLKDLYGERCHEAGALGGALAIFCRMIELHIDIEAVGLDPKFERFPKLVRDLITDPMFIFVLLKEQIRRSRLNVITRAKARHYHTIYRQLIAYYHPTEGARHMANSIARHEWITELYLRFYSPFGEKGSWPSLYAIVRPIDIATRCILKDTLNMSAQEIKLEMAHALCAWLESVERKDAVGRVLAHGIEQKLLVLQFVETFYQEIFLGYAEGERCLLSSRLNRLKGGCEQAFLIHHTTQGKLAQARLDDQEEDCCSLTQP</sequence>
<keyword evidence="2" id="KW-1185">Reference proteome</keyword>
<protein>
    <submittedName>
        <fullName evidence="1">Type I-D CRISPR-associated protein Cas10d/Csc3</fullName>
    </submittedName>
</protein>
<accession>A0A4P6JY99</accession>
<dbReference type="OrthoDB" id="137377at2"/>
<gene>
    <name evidence="1" type="primary">cas10d</name>
    <name evidence="1" type="ORF">EPA93_34300</name>
</gene>
<dbReference type="KEGG" id="kbs:EPA93_34300"/>
<dbReference type="AlphaFoldDB" id="A0A4P6JY99"/>
<reference evidence="1 2" key="1">
    <citation type="submission" date="2019-01" db="EMBL/GenBank/DDBJ databases">
        <title>Ktedonosporobacter rubrisoli SCAWS-G2.</title>
        <authorList>
            <person name="Huang Y."/>
            <person name="Yan B."/>
        </authorList>
    </citation>
    <scope>NUCLEOTIDE SEQUENCE [LARGE SCALE GENOMIC DNA]</scope>
    <source>
        <strain evidence="1 2">SCAWS-G2</strain>
    </source>
</reference>
<evidence type="ECO:0000313" key="1">
    <source>
        <dbReference type="EMBL" id="QBD80769.1"/>
    </source>
</evidence>
<evidence type="ECO:0000313" key="2">
    <source>
        <dbReference type="Proteomes" id="UP000290365"/>
    </source>
</evidence>
<dbReference type="InterPro" id="IPR017589">
    <property type="entry name" value="CRISPR-assoc_prot_Cas10d/Csc3"/>
</dbReference>
<organism evidence="1 2">
    <name type="scientific">Ktedonosporobacter rubrisoli</name>
    <dbReference type="NCBI Taxonomy" id="2509675"/>
    <lineage>
        <taxon>Bacteria</taxon>
        <taxon>Bacillati</taxon>
        <taxon>Chloroflexota</taxon>
        <taxon>Ktedonobacteria</taxon>
        <taxon>Ktedonobacterales</taxon>
        <taxon>Ktedonosporobacteraceae</taxon>
        <taxon>Ktedonosporobacter</taxon>
    </lineage>
</organism>
<name>A0A4P6JY99_KTERU</name>
<dbReference type="Proteomes" id="UP000290365">
    <property type="component" value="Chromosome"/>
</dbReference>
<dbReference type="RefSeq" id="WP_129891831.1">
    <property type="nucleotide sequence ID" value="NZ_CP035758.1"/>
</dbReference>
<dbReference type="EMBL" id="CP035758">
    <property type="protein sequence ID" value="QBD80769.1"/>
    <property type="molecule type" value="Genomic_DNA"/>
</dbReference>
<dbReference type="NCBIfam" id="TIGR03174">
    <property type="entry name" value="cas_Csc3"/>
    <property type="match status" value="1"/>
</dbReference>
<proteinExistence type="predicted"/>